<feature type="domain" description="D-isomer specific 2-hydroxyacid dehydrogenase NAD-binding" evidence="6">
    <location>
        <begin position="109"/>
        <end position="294"/>
    </location>
</feature>
<sequence length="349" mass="38116">MKVVAYSIKPFEKEFLARANQKKHDITLISNPLGPETASFAAGKDAVLVFTNDDVSAGVIDKLADFGVKYIATRSSGTDHIDKGAAEKRGIRLANVPAYSPEAIAEHAVALALALNRKLIKADEQSHNFDFRLDNLIGFNFHGKTVGIIGLGKTGLAAAAIFNGFGCRVLGHDILPPKDAENIELTDLNKLFSESDIISIHVPLNDQTKHLVDKAAIALMKDGVMIVNTSRGALIQTTDVLNALDNGKIGYLGLDVYEFEKGLFFTDHEDDKQKDALLKRLMDHPNVLITPHQGFLTREALQEIANQTIINLDLWQQEKCVGDACIGNKKCNEKKADAPVSMDHINLLP</sequence>
<organism evidence="7 8">
    <name type="scientific">Mucilaginibacter ginsenosidivorans</name>
    <dbReference type="NCBI Taxonomy" id="398053"/>
    <lineage>
        <taxon>Bacteria</taxon>
        <taxon>Pseudomonadati</taxon>
        <taxon>Bacteroidota</taxon>
        <taxon>Sphingobacteriia</taxon>
        <taxon>Sphingobacteriales</taxon>
        <taxon>Sphingobacteriaceae</taxon>
        <taxon>Mucilaginibacter</taxon>
    </lineage>
</organism>
<dbReference type="InterPro" id="IPR036291">
    <property type="entry name" value="NAD(P)-bd_dom_sf"/>
</dbReference>
<dbReference type="SUPFAM" id="SSF52283">
    <property type="entry name" value="Formate/glycerate dehydrogenase catalytic domain-like"/>
    <property type="match status" value="1"/>
</dbReference>
<evidence type="ECO:0000259" key="5">
    <source>
        <dbReference type="Pfam" id="PF00389"/>
    </source>
</evidence>
<dbReference type="SUPFAM" id="SSF51735">
    <property type="entry name" value="NAD(P)-binding Rossmann-fold domains"/>
    <property type="match status" value="1"/>
</dbReference>
<evidence type="ECO:0000259" key="6">
    <source>
        <dbReference type="Pfam" id="PF02826"/>
    </source>
</evidence>
<evidence type="ECO:0000256" key="2">
    <source>
        <dbReference type="ARBA" id="ARBA00023002"/>
    </source>
</evidence>
<dbReference type="GO" id="GO:0051287">
    <property type="term" value="F:NAD binding"/>
    <property type="evidence" value="ECO:0007669"/>
    <property type="project" value="InterPro"/>
</dbReference>
<dbReference type="GO" id="GO:0008720">
    <property type="term" value="F:D-lactate dehydrogenase (NAD+) activity"/>
    <property type="evidence" value="ECO:0007669"/>
    <property type="project" value="TreeGrafter"/>
</dbReference>
<dbReference type="PANTHER" id="PTHR43026">
    <property type="entry name" value="2-HYDROXYACID DEHYDROGENASE HOMOLOG 1-RELATED"/>
    <property type="match status" value="1"/>
</dbReference>
<dbReference type="InterPro" id="IPR006140">
    <property type="entry name" value="D-isomer_DH_NAD-bd"/>
</dbReference>
<keyword evidence="8" id="KW-1185">Reference proteome</keyword>
<keyword evidence="2 4" id="KW-0560">Oxidoreductase</keyword>
<evidence type="ECO:0000256" key="4">
    <source>
        <dbReference type="RuleBase" id="RU003719"/>
    </source>
</evidence>
<dbReference type="OrthoDB" id="1522997at2"/>
<dbReference type="AlphaFoldDB" id="A0A5B8UUM0"/>
<comment type="similarity">
    <text evidence="1 4">Belongs to the D-isomer specific 2-hydroxyacid dehydrogenase family.</text>
</comment>
<dbReference type="InterPro" id="IPR006139">
    <property type="entry name" value="D-isomer_2_OHA_DH_cat_dom"/>
</dbReference>
<dbReference type="PANTHER" id="PTHR43026:SF1">
    <property type="entry name" value="2-HYDROXYACID DEHYDROGENASE HOMOLOG 1-RELATED"/>
    <property type="match status" value="1"/>
</dbReference>
<feature type="domain" description="D-isomer specific 2-hydroxyacid dehydrogenase catalytic" evidence="5">
    <location>
        <begin position="10"/>
        <end position="319"/>
    </location>
</feature>
<dbReference type="PROSITE" id="PS00670">
    <property type="entry name" value="D_2_HYDROXYACID_DH_2"/>
    <property type="match status" value="1"/>
</dbReference>
<dbReference type="Proteomes" id="UP000321479">
    <property type="component" value="Chromosome"/>
</dbReference>
<reference evidence="7 8" key="1">
    <citation type="journal article" date="2017" name="Curr. Microbiol.">
        <title>Mucilaginibacter ginsenosidivorans sp. nov., Isolated from Soil of Ginseng Field.</title>
        <authorList>
            <person name="Kim M.M."/>
            <person name="Siddiqi M.Z."/>
            <person name="Im W.T."/>
        </authorList>
    </citation>
    <scope>NUCLEOTIDE SEQUENCE [LARGE SCALE GENOMIC DNA]</scope>
    <source>
        <strain evidence="7 8">Gsoil 3017</strain>
    </source>
</reference>
<name>A0A5B8UUM0_9SPHI</name>
<dbReference type="KEGG" id="mgin:FRZ54_05850"/>
<dbReference type="InterPro" id="IPR029753">
    <property type="entry name" value="D-isomer_DH_CS"/>
</dbReference>
<proteinExistence type="inferred from homology"/>
<evidence type="ECO:0000313" key="8">
    <source>
        <dbReference type="Proteomes" id="UP000321479"/>
    </source>
</evidence>
<evidence type="ECO:0000256" key="1">
    <source>
        <dbReference type="ARBA" id="ARBA00005854"/>
    </source>
</evidence>
<gene>
    <name evidence="7" type="ORF">FRZ54_05850</name>
</gene>
<evidence type="ECO:0000313" key="7">
    <source>
        <dbReference type="EMBL" id="QEC62126.1"/>
    </source>
</evidence>
<keyword evidence="3" id="KW-0520">NAD</keyword>
<evidence type="ECO:0000256" key="3">
    <source>
        <dbReference type="ARBA" id="ARBA00023027"/>
    </source>
</evidence>
<dbReference type="Pfam" id="PF00389">
    <property type="entry name" value="2-Hacid_dh"/>
    <property type="match status" value="1"/>
</dbReference>
<dbReference type="CDD" id="cd12183">
    <property type="entry name" value="LDH_like_2"/>
    <property type="match status" value="1"/>
</dbReference>
<dbReference type="EMBL" id="CP042436">
    <property type="protein sequence ID" value="QEC62126.1"/>
    <property type="molecule type" value="Genomic_DNA"/>
</dbReference>
<dbReference type="InterPro" id="IPR058205">
    <property type="entry name" value="D-LDH-like"/>
</dbReference>
<dbReference type="Gene3D" id="3.40.50.720">
    <property type="entry name" value="NAD(P)-binding Rossmann-like Domain"/>
    <property type="match status" value="2"/>
</dbReference>
<dbReference type="RefSeq" id="WP_147030703.1">
    <property type="nucleotide sequence ID" value="NZ_CP042436.1"/>
</dbReference>
<protein>
    <submittedName>
        <fullName evidence="7">2-hydroxyacid dehydrogenase</fullName>
    </submittedName>
</protein>
<accession>A0A5B8UUM0</accession>
<dbReference type="Pfam" id="PF02826">
    <property type="entry name" value="2-Hacid_dh_C"/>
    <property type="match status" value="1"/>
</dbReference>